<dbReference type="NCBIfam" id="NF033745">
    <property type="entry name" value="class_C_sortase"/>
    <property type="match status" value="1"/>
</dbReference>
<organism evidence="4 5">
    <name type="scientific">Mobiluncus curtisii</name>
    <dbReference type="NCBI Taxonomy" id="2051"/>
    <lineage>
        <taxon>Bacteria</taxon>
        <taxon>Bacillati</taxon>
        <taxon>Actinomycetota</taxon>
        <taxon>Actinomycetes</taxon>
        <taxon>Actinomycetales</taxon>
        <taxon>Actinomycetaceae</taxon>
        <taxon>Mobiluncus</taxon>
    </lineage>
</organism>
<protein>
    <submittedName>
        <fullName evidence="4">Sortase (Surface protein transpeptidase)</fullName>
    </submittedName>
</protein>
<reference evidence="4 5" key="1">
    <citation type="submission" date="2018-06" db="EMBL/GenBank/DDBJ databases">
        <authorList>
            <consortium name="Pathogen Informatics"/>
            <person name="Doyle S."/>
        </authorList>
    </citation>
    <scope>NUCLEOTIDE SEQUENCE [LARGE SCALE GENOMIC DNA]</scope>
    <source>
        <strain evidence="4 5">NCTC11820</strain>
    </source>
</reference>
<dbReference type="InterPro" id="IPR042002">
    <property type="entry name" value="Sortase_C"/>
</dbReference>
<evidence type="ECO:0000256" key="3">
    <source>
        <dbReference type="SAM" id="Phobius"/>
    </source>
</evidence>
<gene>
    <name evidence="4" type="ORF">NCTC11820_00577</name>
</gene>
<dbReference type="Proteomes" id="UP000250245">
    <property type="component" value="Unassembled WGS sequence"/>
</dbReference>
<proteinExistence type="predicted"/>
<dbReference type="Gene3D" id="2.40.260.10">
    <property type="entry name" value="Sortase"/>
    <property type="match status" value="1"/>
</dbReference>
<evidence type="ECO:0000256" key="1">
    <source>
        <dbReference type="ARBA" id="ARBA00022801"/>
    </source>
</evidence>
<dbReference type="SUPFAM" id="SSF63817">
    <property type="entry name" value="Sortase"/>
    <property type="match status" value="1"/>
</dbReference>
<keyword evidence="1" id="KW-0378">Hydrolase</keyword>
<keyword evidence="3" id="KW-0472">Membrane</keyword>
<dbReference type="InterPro" id="IPR023365">
    <property type="entry name" value="Sortase_dom-sf"/>
</dbReference>
<feature type="transmembrane region" description="Helical" evidence="3">
    <location>
        <begin position="271"/>
        <end position="292"/>
    </location>
</feature>
<evidence type="ECO:0000313" key="5">
    <source>
        <dbReference type="Proteomes" id="UP000250245"/>
    </source>
</evidence>
<dbReference type="RefSeq" id="WP_004008113.1">
    <property type="nucleotide sequence ID" value="NZ_CAMYEK010000005.1"/>
</dbReference>
<dbReference type="CDD" id="cd05827">
    <property type="entry name" value="Sortase_C"/>
    <property type="match status" value="1"/>
</dbReference>
<sequence length="323" mass="36459">MSGKNTVVLAPRSVANAPKHINVVHSRPRLWIPVLLTIIGIGVLLYPVVATNFNNYVQHRHTLTYSEQIEQSRPEVLDEMLAKAEEYNRSIPGTPVLDPWMARVSKNNYPYQGYLHQLDLLPEMGRLIIPKARVDLPIYHGSEVETLERGIGHLYGSSLPVGGNDTHAVLTGHTGLPTATLLDHLVDVEKGDLMFLDVMGRKMAYRVYDIRVVKPDEIKTLKVQGGRDLLTVLTCTPYGINSHRLLVTGERTTLPPEDFPAVQAPLQTLSWWMWVLVAIATAAGVLAIVWVWGQLRRRRNENFKGDAPRETEKTREMKSWKRN</sequence>
<name>A0A2X2YMQ9_9ACTO</name>
<feature type="active site" description="Proton donor/acceptor" evidence="2">
    <location>
        <position position="173"/>
    </location>
</feature>
<keyword evidence="3" id="KW-0812">Transmembrane</keyword>
<keyword evidence="3" id="KW-1133">Transmembrane helix</keyword>
<dbReference type="GO" id="GO:0016787">
    <property type="term" value="F:hydrolase activity"/>
    <property type="evidence" value="ECO:0007669"/>
    <property type="project" value="UniProtKB-KW"/>
</dbReference>
<dbReference type="NCBIfam" id="TIGR01076">
    <property type="entry name" value="sortase_fam"/>
    <property type="match status" value="1"/>
</dbReference>
<feature type="active site" description="Acyl-thioester intermediate" evidence="2">
    <location>
        <position position="235"/>
    </location>
</feature>
<dbReference type="AlphaFoldDB" id="A0A2X2YMQ9"/>
<accession>A0A2X2YMQ9</accession>
<evidence type="ECO:0000313" key="4">
    <source>
        <dbReference type="EMBL" id="SQB64243.1"/>
    </source>
</evidence>
<dbReference type="InterPro" id="IPR005754">
    <property type="entry name" value="Sortase"/>
</dbReference>
<dbReference type="GeneID" id="55564280"/>
<feature type="transmembrane region" description="Helical" evidence="3">
    <location>
        <begin position="30"/>
        <end position="49"/>
    </location>
</feature>
<dbReference type="Pfam" id="PF04203">
    <property type="entry name" value="Sortase"/>
    <property type="match status" value="1"/>
</dbReference>
<dbReference type="EMBL" id="UASJ01000001">
    <property type="protein sequence ID" value="SQB64243.1"/>
    <property type="molecule type" value="Genomic_DNA"/>
</dbReference>
<evidence type="ECO:0000256" key="2">
    <source>
        <dbReference type="PIRSR" id="PIRSR605754-1"/>
    </source>
</evidence>